<evidence type="ECO:0000259" key="7">
    <source>
        <dbReference type="Pfam" id="PF04182"/>
    </source>
</evidence>
<sequence length="1809" mass="204252">MAPSLQLLIDYVLNEVALCGNQGATLSFVLQAITAFYQSQSRDGTHQQNVDRRFQAKVWSWLTKNPEVSVGQKTEFNHLTLDEAEQLDSQAPEAEPNADQNHQSHLRIFVSSERTWFAITGHEPDESKVMPLELVLLSIIASRKSEGIVQPELVKLSGQDKRSVPTRTDKLQAKGYIDKRPVQIRGSRTSLCTLKRFLRSTANEGNGQSPEQSQAMAMIDFDAFNDKLFEILREHQIVTRNDLKRLLGFDDPWRWRILSRAIRKYERIGVLKRVRAKSQYEKLHPCIKLQREPTETDLKMFHEFKLDVLDNNGVRDLGDIDQDELDIAGKRELEADEGALNLIREHVEDVGRMVPSWNPERNTHNQMFDIIERTGTSGMTNQEVARALFGNFYRRPTENILQRLVDLWQMSQPLHLRHFAIVRDMAMQKTTMFYVHYAGHNFAKLVEAGQASWEAVEFPEKKAKSLKIDIPPFNVVAQLDENGFPQKEPSKSFLENPNATLRDGIVNANPSDYLLSTSDPFVVRLPDGRNVVRTRLDKLPPGSKLHMDVRPRSKGRPKGVLNKKTIAKLAKIAEAKGLAARESEVRESATEESPREESAAIETSAVDPAAPEPEHQSTSKKAPAPDDWKHAIPRKIRKSAARANEFQGMSRIEKLKALGMDESWTEYKVQLMDMPVPGVYITPHGRRRPTGKARGRPRKSRIAVFKSPKLAEFPWFVNDDLSDDEMQEDNTSARASESVSNENTASNTRWPTLNSPAPSSIPNTNDPESGRPSKRPRLGDTQGEIDQVSLETSEGTLPDNAARASTENMTAVTTPRHRDKSGGSVHPLEDEQNQTPSKRRRVGASNPSPNKDTATASSPVKPFEHFAPRGSPAYPQQSNTTRKGPRQHKNLLSTAEAQPPVAPPRPLIERGGSISFLRRKVILELMERAGGVFPTGAALWYPFVSEWMKARPKERPDMRTINTAVKVLVDAGQIRQLTFSGRDRKGVMVTRTLLMKSELSPEDARVKNLQSKMLATDVHEPRPIFSENVVLDPGLTRSGRRQTGEPPKQQKFRFPLETKATVTLHQKPAFAKAAEARRGRAIQKRLMRGLQAEADAFMLDEESERQYGVQRLMTIARPPVLDMNVHPLTSVIRPDRKSARKGSIRRLDTLINPKQRMRPISNISQYALLMAPVQEFHSTSGTFSTGSWLMKSKKAKRGVTAEQFVSKLTELADQSQISDTFNATADKIMKWEIDHENVFNSNLEGMQNINQTLQGEFETEPISGEIRFEIDMPRPSPLPVPTPMETRSITSRRLQTDDTFQLKRKKRRKPRPNRRLAALDEVATPDKDRPAPRQLVRRQTRSSIPEQLLRNIMIAITAVRVLTGGLDARVVEWNLVTRAFPEHDPSAMEQKARRCLNRNRLQIAKMQRDFQERYLEAYEKGLVPTIDYNDLENYDWPGVVEWASTHLDVPLSQSIPDLPATREQFDAVFELREEPLTASDEVYQSVHGSTINHKRALMARTPFAVPVIEKEQAGLTVRQKGVARLEDAKSWVRANIITSEETYKSAEAADVLNRIGEPLITDATQALVNDRVITMTNSGRILPGRNYDISDNFLQTLSRKRAVDSTQLVRAAQFKTTILDPQLQNLGIFDVKYNAEDGDILALINLATSGRVELRPSGAPRDKFGLTDGGYLTRQMDKTRLRFPVKVLPTESYVYGNPILEQTTSIPPPPPPPVSPYTDLGRRCPMWFDIHGELVPRLWTMAMGAVLGCMVLRPGVNARSISNMMKPTLAPWEVILLLRWLAEVGAVKGDGNDECAAWRLQEWWWMVVS</sequence>
<feature type="region of interest" description="Disordered" evidence="6">
    <location>
        <begin position="680"/>
        <end position="701"/>
    </location>
</feature>
<keyword evidence="4" id="KW-0804">Transcription</keyword>
<evidence type="ECO:0000256" key="2">
    <source>
        <dbReference type="ARBA" id="ARBA00022553"/>
    </source>
</evidence>
<evidence type="ECO:0000313" key="10">
    <source>
        <dbReference type="Proteomes" id="UP001219568"/>
    </source>
</evidence>
<feature type="compositionally biased region" description="Basic and acidic residues" evidence="6">
    <location>
        <begin position="612"/>
        <end position="628"/>
    </location>
</feature>
<dbReference type="Pfam" id="PF04182">
    <property type="entry name" value="B-block_TFIIIC"/>
    <property type="match status" value="1"/>
</dbReference>
<feature type="domain" description="Transcription factor tau subunit sfc3/Tfc3 C-terminal" evidence="8">
    <location>
        <begin position="1339"/>
        <end position="1762"/>
    </location>
</feature>
<evidence type="ECO:0000256" key="5">
    <source>
        <dbReference type="ARBA" id="ARBA00023242"/>
    </source>
</evidence>
<dbReference type="InterPro" id="IPR007309">
    <property type="entry name" value="TFIIIC_Bblock-bd"/>
</dbReference>
<dbReference type="InterPro" id="IPR035625">
    <property type="entry name" value="Tfc3-like_eWH"/>
</dbReference>
<feature type="domain" description="B-block binding subunit of TFIIIC" evidence="7">
    <location>
        <begin position="134"/>
        <end position="199"/>
    </location>
</feature>
<keyword evidence="5" id="KW-0539">Nucleus</keyword>
<dbReference type="CDD" id="cd16169">
    <property type="entry name" value="Tau138_eWH"/>
    <property type="match status" value="1"/>
</dbReference>
<evidence type="ECO:0000256" key="4">
    <source>
        <dbReference type="ARBA" id="ARBA00023163"/>
    </source>
</evidence>
<evidence type="ECO:0000256" key="6">
    <source>
        <dbReference type="SAM" id="MobiDB-lite"/>
    </source>
</evidence>
<proteinExistence type="predicted"/>
<dbReference type="InterPro" id="IPR044210">
    <property type="entry name" value="Tfc3-like"/>
</dbReference>
<feature type="compositionally biased region" description="Basic residues" evidence="6">
    <location>
        <begin position="684"/>
        <end position="701"/>
    </location>
</feature>
<feature type="region of interest" description="Disordered" evidence="6">
    <location>
        <begin position="722"/>
        <end position="887"/>
    </location>
</feature>
<dbReference type="PANTHER" id="PTHR15180">
    <property type="entry name" value="GENERAL TRANSCRIPTION FACTOR 3C POLYPEPTIDE 1"/>
    <property type="match status" value="1"/>
</dbReference>
<feature type="compositionally biased region" description="Basic residues" evidence="6">
    <location>
        <begin position="1302"/>
        <end position="1314"/>
    </location>
</feature>
<gene>
    <name evidence="9" type="ORF">N7460_002106</name>
</gene>
<evidence type="ECO:0008006" key="11">
    <source>
        <dbReference type="Google" id="ProtNLM"/>
    </source>
</evidence>
<feature type="region of interest" description="Disordered" evidence="6">
    <location>
        <begin position="577"/>
        <end position="628"/>
    </location>
</feature>
<evidence type="ECO:0000313" key="9">
    <source>
        <dbReference type="EMBL" id="KAJ6051572.1"/>
    </source>
</evidence>
<accession>A0AAD6IJ83</accession>
<feature type="compositionally biased region" description="Basic and acidic residues" evidence="6">
    <location>
        <begin position="577"/>
        <end position="598"/>
    </location>
</feature>
<dbReference type="Pfam" id="PF20222">
    <property type="entry name" value="DUF6581"/>
    <property type="match status" value="1"/>
</dbReference>
<dbReference type="GO" id="GO:0042791">
    <property type="term" value="P:5S class rRNA transcription by RNA polymerase III"/>
    <property type="evidence" value="ECO:0007669"/>
    <property type="project" value="TreeGrafter"/>
</dbReference>
<comment type="caution">
    <text evidence="9">The sequence shown here is derived from an EMBL/GenBank/DDBJ whole genome shotgun (WGS) entry which is preliminary data.</text>
</comment>
<dbReference type="EMBL" id="JAQJZL010000002">
    <property type="protein sequence ID" value="KAJ6051572.1"/>
    <property type="molecule type" value="Genomic_DNA"/>
</dbReference>
<evidence type="ECO:0000256" key="1">
    <source>
        <dbReference type="ARBA" id="ARBA00004123"/>
    </source>
</evidence>
<evidence type="ECO:0000256" key="3">
    <source>
        <dbReference type="ARBA" id="ARBA00023125"/>
    </source>
</evidence>
<dbReference type="GO" id="GO:0003677">
    <property type="term" value="F:DNA binding"/>
    <property type="evidence" value="ECO:0007669"/>
    <property type="project" value="UniProtKB-KW"/>
</dbReference>
<keyword evidence="3" id="KW-0238">DNA-binding</keyword>
<comment type="subcellular location">
    <subcellularLocation>
        <location evidence="1">Nucleus</location>
    </subcellularLocation>
</comment>
<feature type="compositionally biased region" description="Polar residues" evidence="6">
    <location>
        <begin position="803"/>
        <end position="813"/>
    </location>
</feature>
<reference evidence="9" key="2">
    <citation type="submission" date="2023-01" db="EMBL/GenBank/DDBJ databases">
        <authorList>
            <person name="Petersen C."/>
        </authorList>
    </citation>
    <scope>NUCLEOTIDE SEQUENCE</scope>
    <source>
        <strain evidence="9">IBT 15450</strain>
    </source>
</reference>
<name>A0AAD6IJ83_PENCN</name>
<keyword evidence="2" id="KW-0597">Phosphoprotein</keyword>
<protein>
    <recommendedName>
        <fullName evidence="11">TFIIIC transcription initiation factor complex subunits Tfc3</fullName>
    </recommendedName>
</protein>
<dbReference type="Proteomes" id="UP001219568">
    <property type="component" value="Unassembled WGS sequence"/>
</dbReference>
<feature type="region of interest" description="Disordered" evidence="6">
    <location>
        <begin position="1301"/>
        <end position="1339"/>
    </location>
</feature>
<reference evidence="9" key="1">
    <citation type="journal article" date="2023" name="IMA Fungus">
        <title>Comparative genomic study of the Penicillium genus elucidates a diverse pangenome and 15 lateral gene transfer events.</title>
        <authorList>
            <person name="Petersen C."/>
            <person name="Sorensen T."/>
            <person name="Nielsen M.R."/>
            <person name="Sondergaard T.E."/>
            <person name="Sorensen J.L."/>
            <person name="Fitzpatrick D.A."/>
            <person name="Frisvad J.C."/>
            <person name="Nielsen K.L."/>
        </authorList>
    </citation>
    <scope>NUCLEOTIDE SEQUENCE</scope>
    <source>
        <strain evidence="9">IBT 15450</strain>
    </source>
</reference>
<feature type="compositionally biased region" description="Polar residues" evidence="6">
    <location>
        <begin position="729"/>
        <end position="767"/>
    </location>
</feature>
<dbReference type="GO" id="GO:0006384">
    <property type="term" value="P:transcription initiation at RNA polymerase III promoter"/>
    <property type="evidence" value="ECO:0007669"/>
    <property type="project" value="InterPro"/>
</dbReference>
<dbReference type="GO" id="GO:0005634">
    <property type="term" value="C:nucleus"/>
    <property type="evidence" value="ECO:0007669"/>
    <property type="project" value="UniProtKB-SubCell"/>
</dbReference>
<dbReference type="PANTHER" id="PTHR15180:SF1">
    <property type="entry name" value="GENERAL TRANSCRIPTION FACTOR 3C POLYPEPTIDE 1"/>
    <property type="match status" value="1"/>
</dbReference>
<feature type="compositionally biased region" description="Polar residues" evidence="6">
    <location>
        <begin position="845"/>
        <end position="858"/>
    </location>
</feature>
<feature type="region of interest" description="Disordered" evidence="6">
    <location>
        <begin position="534"/>
        <end position="559"/>
    </location>
</feature>
<dbReference type="GO" id="GO:0000127">
    <property type="term" value="C:transcription factor TFIIIC complex"/>
    <property type="evidence" value="ECO:0007669"/>
    <property type="project" value="InterPro"/>
</dbReference>
<organism evidence="9 10">
    <name type="scientific">Penicillium canescens</name>
    <dbReference type="NCBI Taxonomy" id="5083"/>
    <lineage>
        <taxon>Eukaryota</taxon>
        <taxon>Fungi</taxon>
        <taxon>Dikarya</taxon>
        <taxon>Ascomycota</taxon>
        <taxon>Pezizomycotina</taxon>
        <taxon>Eurotiomycetes</taxon>
        <taxon>Eurotiomycetidae</taxon>
        <taxon>Eurotiales</taxon>
        <taxon>Aspergillaceae</taxon>
        <taxon>Penicillium</taxon>
    </lineage>
</organism>
<dbReference type="InterPro" id="IPR046488">
    <property type="entry name" value="Sfc3/Tfc3_C"/>
</dbReference>
<evidence type="ECO:0000259" key="8">
    <source>
        <dbReference type="Pfam" id="PF20222"/>
    </source>
</evidence>
<keyword evidence="10" id="KW-1185">Reference proteome</keyword>